<name>A0A6A6RKI4_9PLEO</name>
<accession>A0A6A6RKI4</accession>
<keyword evidence="4" id="KW-1185">Reference proteome</keyword>
<feature type="compositionally biased region" description="Low complexity" evidence="1">
    <location>
        <begin position="150"/>
        <end position="172"/>
    </location>
</feature>
<dbReference type="OrthoDB" id="10648827at2759"/>
<organism evidence="3 4">
    <name type="scientific">Massarina eburnea CBS 473.64</name>
    <dbReference type="NCBI Taxonomy" id="1395130"/>
    <lineage>
        <taxon>Eukaryota</taxon>
        <taxon>Fungi</taxon>
        <taxon>Dikarya</taxon>
        <taxon>Ascomycota</taxon>
        <taxon>Pezizomycotina</taxon>
        <taxon>Dothideomycetes</taxon>
        <taxon>Pleosporomycetidae</taxon>
        <taxon>Pleosporales</taxon>
        <taxon>Massarineae</taxon>
        <taxon>Massarinaceae</taxon>
        <taxon>Massarina</taxon>
    </lineage>
</organism>
<sequence length="223" mass="24045">MPPLPPTTAILSSLPLLHRRDTGSPKFHITLHTKDILLLIFCLLVPTIIITTICIWGLCCYGRDRSCSVLSRKRADYVSESRFDLLVVKGDGSGSTTFPSSSSSSSRPSSSRSEPNSGVTIFEDTSPPTTPSQRTTTNPPPPRPLPAHIPPINSSATSRTASSLSLARQSSRGSGGDAVFGTSWPLEGSLRRGEGTALPRNFVRPVLKMNRETGGLEYRVRSL</sequence>
<dbReference type="AlphaFoldDB" id="A0A6A6RKI4"/>
<keyword evidence="2" id="KW-0472">Membrane</keyword>
<evidence type="ECO:0000313" key="4">
    <source>
        <dbReference type="Proteomes" id="UP000799753"/>
    </source>
</evidence>
<feature type="region of interest" description="Disordered" evidence="1">
    <location>
        <begin position="93"/>
        <end position="193"/>
    </location>
</feature>
<proteinExistence type="predicted"/>
<dbReference type="EMBL" id="MU006806">
    <property type="protein sequence ID" value="KAF2635533.1"/>
    <property type="molecule type" value="Genomic_DNA"/>
</dbReference>
<feature type="compositionally biased region" description="Pro residues" evidence="1">
    <location>
        <begin position="138"/>
        <end position="149"/>
    </location>
</feature>
<evidence type="ECO:0000256" key="1">
    <source>
        <dbReference type="SAM" id="MobiDB-lite"/>
    </source>
</evidence>
<feature type="compositionally biased region" description="Low complexity" evidence="1">
    <location>
        <begin position="125"/>
        <end position="137"/>
    </location>
</feature>
<keyword evidence="2" id="KW-1133">Transmembrane helix</keyword>
<dbReference type="Proteomes" id="UP000799753">
    <property type="component" value="Unassembled WGS sequence"/>
</dbReference>
<gene>
    <name evidence="3" type="ORF">P280DRAFT_484584</name>
</gene>
<evidence type="ECO:0000313" key="3">
    <source>
        <dbReference type="EMBL" id="KAF2635533.1"/>
    </source>
</evidence>
<reference evidence="3" key="1">
    <citation type="journal article" date="2020" name="Stud. Mycol.">
        <title>101 Dothideomycetes genomes: a test case for predicting lifestyles and emergence of pathogens.</title>
        <authorList>
            <person name="Haridas S."/>
            <person name="Albert R."/>
            <person name="Binder M."/>
            <person name="Bloem J."/>
            <person name="Labutti K."/>
            <person name="Salamov A."/>
            <person name="Andreopoulos B."/>
            <person name="Baker S."/>
            <person name="Barry K."/>
            <person name="Bills G."/>
            <person name="Bluhm B."/>
            <person name="Cannon C."/>
            <person name="Castanera R."/>
            <person name="Culley D."/>
            <person name="Daum C."/>
            <person name="Ezra D."/>
            <person name="Gonzalez J."/>
            <person name="Henrissat B."/>
            <person name="Kuo A."/>
            <person name="Liang C."/>
            <person name="Lipzen A."/>
            <person name="Lutzoni F."/>
            <person name="Magnuson J."/>
            <person name="Mondo S."/>
            <person name="Nolan M."/>
            <person name="Ohm R."/>
            <person name="Pangilinan J."/>
            <person name="Park H.-J."/>
            <person name="Ramirez L."/>
            <person name="Alfaro M."/>
            <person name="Sun H."/>
            <person name="Tritt A."/>
            <person name="Yoshinaga Y."/>
            <person name="Zwiers L.-H."/>
            <person name="Turgeon B."/>
            <person name="Goodwin S."/>
            <person name="Spatafora J."/>
            <person name="Crous P."/>
            <person name="Grigoriev I."/>
        </authorList>
    </citation>
    <scope>NUCLEOTIDE SEQUENCE</scope>
    <source>
        <strain evidence="3">CBS 473.64</strain>
    </source>
</reference>
<feature type="compositionally biased region" description="Low complexity" evidence="1">
    <location>
        <begin position="94"/>
        <end position="113"/>
    </location>
</feature>
<evidence type="ECO:0000256" key="2">
    <source>
        <dbReference type="SAM" id="Phobius"/>
    </source>
</evidence>
<keyword evidence="2" id="KW-0812">Transmembrane</keyword>
<protein>
    <submittedName>
        <fullName evidence="3">Uncharacterized protein</fullName>
    </submittedName>
</protein>
<feature type="transmembrane region" description="Helical" evidence="2">
    <location>
        <begin position="36"/>
        <end position="58"/>
    </location>
</feature>